<dbReference type="EMBL" id="ON649700">
    <property type="protein sequence ID" value="UVF62365.1"/>
    <property type="molecule type" value="Genomic_DNA"/>
</dbReference>
<evidence type="ECO:0000313" key="2">
    <source>
        <dbReference type="Proteomes" id="UP001157003"/>
    </source>
</evidence>
<reference evidence="1 2" key="1">
    <citation type="submission" date="2022-05" db="EMBL/GenBank/DDBJ databases">
        <title>Diverse viruses of marine archaea discovered using metagenomics.</title>
        <authorList>
            <person name="Zhou Y."/>
        </authorList>
    </citation>
    <scope>NUCLEOTIDE SEQUENCE [LARGE SCALE GENOMIC DNA]</scope>
    <source>
        <strain evidence="1">YSH_174770</strain>
    </source>
</reference>
<name>A0A976YEZ4_9CAUD</name>
<proteinExistence type="predicted"/>
<dbReference type="Proteomes" id="UP001157003">
    <property type="component" value="Segment"/>
</dbReference>
<accession>A0A976YEZ4</accession>
<organism evidence="1 2">
    <name type="scientific">Nitrososphaeria virus YSH_174770</name>
    <dbReference type="NCBI Taxonomy" id="3071322"/>
    <lineage>
        <taxon>Viruses</taxon>
        <taxon>Duplodnaviria</taxon>
        <taxon>Heunggongvirae</taxon>
        <taxon>Uroviricota</taxon>
        <taxon>Caudoviricetes</taxon>
        <taxon>Juravirales</taxon>
        <taxon>Yangangviridae</taxon>
        <taxon>Senitvirus</taxon>
        <taxon>Senitvirus yangshanense</taxon>
    </lineage>
</organism>
<protein>
    <submittedName>
        <fullName evidence="1">Uncharacterized protein</fullName>
    </submittedName>
</protein>
<keyword evidence="2" id="KW-1185">Reference proteome</keyword>
<sequence>MSSPDDRLKDNIERLKETLAGKKLCQHCFLENHLRAYLEVMADEPDQYIKMSEVYHALRIIIGDE</sequence>
<evidence type="ECO:0000313" key="1">
    <source>
        <dbReference type="EMBL" id="UVF62365.1"/>
    </source>
</evidence>